<evidence type="ECO:0000256" key="4">
    <source>
        <dbReference type="PROSITE-ProRule" id="PRU00175"/>
    </source>
</evidence>
<dbReference type="GO" id="GO:0005634">
    <property type="term" value="C:nucleus"/>
    <property type="evidence" value="ECO:0007669"/>
    <property type="project" value="TreeGrafter"/>
</dbReference>
<evidence type="ECO:0000313" key="7">
    <source>
        <dbReference type="EMBL" id="KAG0468841.1"/>
    </source>
</evidence>
<keyword evidence="1" id="KW-0479">Metal-binding</keyword>
<gene>
    <name evidence="7" type="ORF">HPP92_018169</name>
</gene>
<dbReference type="Proteomes" id="UP000639772">
    <property type="component" value="Chromosome 9"/>
</dbReference>
<dbReference type="PANTHER" id="PTHR45931">
    <property type="entry name" value="SI:CH211-59O9.10"/>
    <property type="match status" value="1"/>
</dbReference>
<organism evidence="7 8">
    <name type="scientific">Vanilla planifolia</name>
    <name type="common">Vanilla</name>
    <dbReference type="NCBI Taxonomy" id="51239"/>
    <lineage>
        <taxon>Eukaryota</taxon>
        <taxon>Viridiplantae</taxon>
        <taxon>Streptophyta</taxon>
        <taxon>Embryophyta</taxon>
        <taxon>Tracheophyta</taxon>
        <taxon>Spermatophyta</taxon>
        <taxon>Magnoliopsida</taxon>
        <taxon>Liliopsida</taxon>
        <taxon>Asparagales</taxon>
        <taxon>Orchidaceae</taxon>
        <taxon>Vanilloideae</taxon>
        <taxon>Vanilleae</taxon>
        <taxon>Vanilla</taxon>
    </lineage>
</organism>
<evidence type="ECO:0000313" key="8">
    <source>
        <dbReference type="Proteomes" id="UP000639772"/>
    </source>
</evidence>
<dbReference type="AlphaFoldDB" id="A0A835QDK2"/>
<evidence type="ECO:0000256" key="1">
    <source>
        <dbReference type="ARBA" id="ARBA00022723"/>
    </source>
</evidence>
<dbReference type="Pfam" id="PF13639">
    <property type="entry name" value="zf-RING_2"/>
    <property type="match status" value="1"/>
</dbReference>
<feature type="domain" description="RING-type" evidence="6">
    <location>
        <begin position="238"/>
        <end position="279"/>
    </location>
</feature>
<dbReference type="SUPFAM" id="SSF57850">
    <property type="entry name" value="RING/U-box"/>
    <property type="match status" value="1"/>
</dbReference>
<dbReference type="CDD" id="cd16454">
    <property type="entry name" value="RING-H2_PA-TM-RING"/>
    <property type="match status" value="1"/>
</dbReference>
<evidence type="ECO:0000256" key="5">
    <source>
        <dbReference type="SAM" id="MobiDB-lite"/>
    </source>
</evidence>
<dbReference type="GO" id="GO:0008270">
    <property type="term" value="F:zinc ion binding"/>
    <property type="evidence" value="ECO:0007669"/>
    <property type="project" value="UniProtKB-KW"/>
</dbReference>
<reference evidence="7 8" key="1">
    <citation type="journal article" date="2020" name="Nat. Food">
        <title>A phased Vanilla planifolia genome enables genetic improvement of flavour and production.</title>
        <authorList>
            <person name="Hasing T."/>
            <person name="Tang H."/>
            <person name="Brym M."/>
            <person name="Khazi F."/>
            <person name="Huang T."/>
            <person name="Chambers A.H."/>
        </authorList>
    </citation>
    <scope>NUCLEOTIDE SEQUENCE [LARGE SCALE GENOMIC DNA]</scope>
    <source>
        <tissue evidence="7">Leaf</tissue>
    </source>
</reference>
<keyword evidence="2 4" id="KW-0863">Zinc-finger</keyword>
<dbReference type="PANTHER" id="PTHR45931:SF3">
    <property type="entry name" value="RING ZINC FINGER-CONTAINING PROTEIN"/>
    <property type="match status" value="1"/>
</dbReference>
<dbReference type="Gene3D" id="3.30.40.10">
    <property type="entry name" value="Zinc/RING finger domain, C3HC4 (zinc finger)"/>
    <property type="match status" value="1"/>
</dbReference>
<evidence type="ECO:0000256" key="2">
    <source>
        <dbReference type="ARBA" id="ARBA00022771"/>
    </source>
</evidence>
<dbReference type="InterPro" id="IPR013083">
    <property type="entry name" value="Znf_RING/FYVE/PHD"/>
</dbReference>
<evidence type="ECO:0000256" key="3">
    <source>
        <dbReference type="ARBA" id="ARBA00022833"/>
    </source>
</evidence>
<dbReference type="GO" id="GO:0006511">
    <property type="term" value="P:ubiquitin-dependent protein catabolic process"/>
    <property type="evidence" value="ECO:0007669"/>
    <property type="project" value="TreeGrafter"/>
</dbReference>
<dbReference type="InterPro" id="IPR051834">
    <property type="entry name" value="RING_finger_E3_ligase"/>
</dbReference>
<protein>
    <recommendedName>
        <fullName evidence="6">RING-type domain-containing protein</fullName>
    </recommendedName>
</protein>
<keyword evidence="3" id="KW-0862">Zinc</keyword>
<sequence>MTGALHLLYTWRSPVRRRQDQVAELGTSTAYPEPDVHRRRREQRHERLGGENAPSRTANASVPEGRNQGNRRSHKQRESGRIAHNVSDDYWPGDNSNVGVSSSVLSSLGLSNTEQLPGAVVEARARLLERLRGVSLAENRQCSFHYDVLHNKSTPHVDNDASNATFNPAIPKHFASSSTTHAESTMQMENLTSLDVANKKKFPTIEWDAFHMLKGEVFASGDTHETQETGNMGSPLECGICLERFKDGDWLIKLCCSHKFHSACLEPWVRSCGDCPYCRADIVF</sequence>
<dbReference type="PROSITE" id="PS50089">
    <property type="entry name" value="ZF_RING_2"/>
    <property type="match status" value="1"/>
</dbReference>
<dbReference type="SMART" id="SM00184">
    <property type="entry name" value="RING"/>
    <property type="match status" value="1"/>
</dbReference>
<evidence type="ECO:0000259" key="6">
    <source>
        <dbReference type="PROSITE" id="PS50089"/>
    </source>
</evidence>
<dbReference type="InterPro" id="IPR001841">
    <property type="entry name" value="Znf_RING"/>
</dbReference>
<feature type="region of interest" description="Disordered" evidence="5">
    <location>
        <begin position="20"/>
        <end position="94"/>
    </location>
</feature>
<dbReference type="OrthoDB" id="8062037at2759"/>
<dbReference type="EMBL" id="JADCNM010000009">
    <property type="protein sequence ID" value="KAG0468841.1"/>
    <property type="molecule type" value="Genomic_DNA"/>
</dbReference>
<accession>A0A835QDK2</accession>
<proteinExistence type="predicted"/>
<comment type="caution">
    <text evidence="7">The sequence shown here is derived from an EMBL/GenBank/DDBJ whole genome shotgun (WGS) entry which is preliminary data.</text>
</comment>
<name>A0A835QDK2_VANPL</name>
<dbReference type="GO" id="GO:0061630">
    <property type="term" value="F:ubiquitin protein ligase activity"/>
    <property type="evidence" value="ECO:0007669"/>
    <property type="project" value="TreeGrafter"/>
</dbReference>